<dbReference type="STRING" id="28200.GCA_001572935_00235"/>
<dbReference type="Proteomes" id="UP000245014">
    <property type="component" value="Unassembled WGS sequence"/>
</dbReference>
<proteinExistence type="predicted"/>
<dbReference type="RefSeq" id="WP_109158714.1">
    <property type="nucleotide sequence ID" value="NZ_QEYI01000009.1"/>
</dbReference>
<dbReference type="AlphaFoldDB" id="A0A2U2BYV6"/>
<evidence type="ECO:0000313" key="3">
    <source>
        <dbReference type="Proteomes" id="UP000245014"/>
    </source>
</evidence>
<evidence type="ECO:0000256" key="1">
    <source>
        <dbReference type="SAM" id="SignalP"/>
    </source>
</evidence>
<dbReference type="EMBL" id="QEYI01000009">
    <property type="protein sequence ID" value="PWE20003.1"/>
    <property type="molecule type" value="Genomic_DNA"/>
</dbReference>
<evidence type="ECO:0008006" key="4">
    <source>
        <dbReference type="Google" id="ProtNLM"/>
    </source>
</evidence>
<gene>
    <name evidence="2" type="ORF">DF188_08805</name>
</gene>
<sequence>MKKKLFLSLGLLFAILAFTGCNENTNQSKICIYANEEEVSKCKVGELSFFAPNSWGSERLPLIAVATYCDTNHQIIMNNSGVICRFINKREGIDK</sequence>
<accession>A0A2U2BYV6</accession>
<reference evidence="2 3" key="1">
    <citation type="submission" date="2018-05" db="EMBL/GenBank/DDBJ databases">
        <title>Antimicrobial susceptibility testing and genomic analysis of Arcobacter skirrowii strains and one Arcobacter butzleri isolated from German poultry farms.</title>
        <authorList>
            <person name="Haenel I."/>
            <person name="Hotzel H."/>
            <person name="Tomaso H."/>
            <person name="Busch A."/>
        </authorList>
    </citation>
    <scope>NUCLEOTIDE SEQUENCE [LARGE SCALE GENOMIC DNA]</scope>
    <source>
        <strain evidence="3">v</strain>
    </source>
</reference>
<feature type="signal peptide" evidence="1">
    <location>
        <begin position="1"/>
        <end position="19"/>
    </location>
</feature>
<evidence type="ECO:0000313" key="2">
    <source>
        <dbReference type="EMBL" id="PWE20003.1"/>
    </source>
</evidence>
<organism evidence="2 3">
    <name type="scientific">Aliarcobacter skirrowii</name>
    <dbReference type="NCBI Taxonomy" id="28200"/>
    <lineage>
        <taxon>Bacteria</taxon>
        <taxon>Pseudomonadati</taxon>
        <taxon>Campylobacterota</taxon>
        <taxon>Epsilonproteobacteria</taxon>
        <taxon>Campylobacterales</taxon>
        <taxon>Arcobacteraceae</taxon>
        <taxon>Aliarcobacter</taxon>
    </lineage>
</organism>
<protein>
    <recommendedName>
        <fullName evidence="4">Lipoprotein</fullName>
    </recommendedName>
</protein>
<comment type="caution">
    <text evidence="2">The sequence shown here is derived from an EMBL/GenBank/DDBJ whole genome shotgun (WGS) entry which is preliminary data.</text>
</comment>
<keyword evidence="1" id="KW-0732">Signal</keyword>
<feature type="chain" id="PRO_5015600241" description="Lipoprotein" evidence="1">
    <location>
        <begin position="20"/>
        <end position="95"/>
    </location>
</feature>
<name>A0A2U2BYV6_9BACT</name>
<dbReference type="PROSITE" id="PS51257">
    <property type="entry name" value="PROKAR_LIPOPROTEIN"/>
    <property type="match status" value="1"/>
</dbReference>